<sequence length="120" mass="14089">MAWYKILGQFIRQDGRRFAWEIGLAILVSAVGWAVGYFLKQRSLQTCQDERVELLRQVRADEAFRLSIEYGQKLKEKDLLLLDKANEILELRKKAKLDSADRLSLVESMRAINQRYKSRN</sequence>
<comment type="caution">
    <text evidence="2">The sequence shown here is derived from an EMBL/GenBank/DDBJ whole genome shotgun (WGS) entry which is preliminary data.</text>
</comment>
<evidence type="ECO:0000256" key="1">
    <source>
        <dbReference type="SAM" id="Phobius"/>
    </source>
</evidence>
<feature type="transmembrane region" description="Helical" evidence="1">
    <location>
        <begin position="18"/>
        <end position="39"/>
    </location>
</feature>
<proteinExistence type="predicted"/>
<dbReference type="RefSeq" id="WP_114406096.1">
    <property type="nucleotide sequence ID" value="NZ_QOWE01000008.1"/>
</dbReference>
<reference evidence="2 3" key="1">
    <citation type="submission" date="2018-07" db="EMBL/GenBank/DDBJ databases">
        <title>Genome analysis of Larkinella rosea.</title>
        <authorList>
            <person name="Zhou Z."/>
            <person name="Wang G."/>
        </authorList>
    </citation>
    <scope>NUCLEOTIDE SEQUENCE [LARGE SCALE GENOMIC DNA]</scope>
    <source>
        <strain evidence="3">zzj9</strain>
    </source>
</reference>
<dbReference type="OrthoDB" id="960722at2"/>
<organism evidence="2 3">
    <name type="scientific">Larkinella punicea</name>
    <dbReference type="NCBI Taxonomy" id="2315727"/>
    <lineage>
        <taxon>Bacteria</taxon>
        <taxon>Pseudomonadati</taxon>
        <taxon>Bacteroidota</taxon>
        <taxon>Cytophagia</taxon>
        <taxon>Cytophagales</taxon>
        <taxon>Spirosomataceae</taxon>
        <taxon>Larkinella</taxon>
    </lineage>
</organism>
<keyword evidence="1" id="KW-1133">Transmembrane helix</keyword>
<protein>
    <submittedName>
        <fullName evidence="2">Uncharacterized protein</fullName>
    </submittedName>
</protein>
<evidence type="ECO:0000313" key="2">
    <source>
        <dbReference type="EMBL" id="RCR69409.1"/>
    </source>
</evidence>
<dbReference type="Proteomes" id="UP000253383">
    <property type="component" value="Unassembled WGS sequence"/>
</dbReference>
<dbReference type="AlphaFoldDB" id="A0A368JP13"/>
<gene>
    <name evidence="2" type="ORF">DUE52_11190</name>
</gene>
<evidence type="ECO:0000313" key="3">
    <source>
        <dbReference type="Proteomes" id="UP000253383"/>
    </source>
</evidence>
<accession>A0A368JP13</accession>
<keyword evidence="1" id="KW-0812">Transmembrane</keyword>
<keyword evidence="1" id="KW-0472">Membrane</keyword>
<dbReference type="EMBL" id="QOWE01000008">
    <property type="protein sequence ID" value="RCR69409.1"/>
    <property type="molecule type" value="Genomic_DNA"/>
</dbReference>
<keyword evidence="3" id="KW-1185">Reference proteome</keyword>
<name>A0A368JP13_9BACT</name>